<organism evidence="1 2">
    <name type="scientific">Halogeometricum borinquense</name>
    <dbReference type="NCBI Taxonomy" id="60847"/>
    <lineage>
        <taxon>Archaea</taxon>
        <taxon>Methanobacteriati</taxon>
        <taxon>Methanobacteriota</taxon>
        <taxon>Stenosarchaea group</taxon>
        <taxon>Halobacteria</taxon>
        <taxon>Halobacteriales</taxon>
        <taxon>Haloferacaceae</taxon>
        <taxon>Halogeometricum</taxon>
    </lineage>
</organism>
<dbReference type="OMA" id="KPHEPDI"/>
<accession>A0A482T0N4</accession>
<dbReference type="GeneID" id="9989221"/>
<dbReference type="PANTHER" id="PTHR42240">
    <property type="entry name" value="DUF211 DOMAIN-CONTAINING PROTEIN"/>
    <property type="match status" value="1"/>
</dbReference>
<dbReference type="PANTHER" id="PTHR42240:SF1">
    <property type="entry name" value="DUF211 DOMAIN-CONTAINING PROTEIN"/>
    <property type="match status" value="1"/>
</dbReference>
<comment type="caution">
    <text evidence="1">The sequence shown here is derived from an EMBL/GenBank/DDBJ whole genome shotgun (WGS) entry which is preliminary data.</text>
</comment>
<name>A0A482T0N4_9EURY</name>
<dbReference type="SUPFAM" id="SSF160363">
    <property type="entry name" value="MTH889-like"/>
    <property type="match status" value="1"/>
</dbReference>
<dbReference type="Proteomes" id="UP000294028">
    <property type="component" value="Unassembled WGS sequence"/>
</dbReference>
<dbReference type="InterPro" id="IPR023129">
    <property type="entry name" value="MTH889-like_dom_sf"/>
</dbReference>
<protein>
    <recommendedName>
        <fullName evidence="3">DUF211 domain-containing protein</fullName>
    </recommendedName>
</protein>
<gene>
    <name evidence="1" type="ORF">ELS19_18400</name>
</gene>
<reference evidence="1 2" key="1">
    <citation type="submission" date="2018-12" db="EMBL/GenBank/DDBJ databases">
        <title>Genome analysis provides insights into bioremediation potentialities of Halogeometricum borinquense strain N11.</title>
        <authorList>
            <person name="Najjari A."/>
            <person name="Youssef N."/>
            <person name="Fhoula I."/>
            <person name="Ben Dhia O."/>
            <person name="Mahjoubi M."/>
            <person name="Ouzari H.I."/>
            <person name="Cherif A."/>
        </authorList>
    </citation>
    <scope>NUCLEOTIDE SEQUENCE [LARGE SCALE GENOMIC DNA]</scope>
    <source>
        <strain evidence="1 2">N11</strain>
    </source>
</reference>
<proteinExistence type="predicted"/>
<dbReference type="Gene3D" id="3.30.70.1340">
    <property type="entry name" value="MTH889-like domain"/>
    <property type="match status" value="1"/>
</dbReference>
<dbReference type="InterPro" id="IPR003831">
    <property type="entry name" value="DUF211"/>
</dbReference>
<evidence type="ECO:0000313" key="1">
    <source>
        <dbReference type="EMBL" id="RYJ08496.1"/>
    </source>
</evidence>
<dbReference type="AlphaFoldDB" id="A0A482T0N4"/>
<sequence>MADARRIVLDVLKPHDPPLRKFTEHIADAETVDAATGSLIELDQEVQNVKITVEGTALDYVAIEESIENLGGTVHSVDQVAYGEYIVEDHRTLQDG</sequence>
<dbReference type="Pfam" id="PF02680">
    <property type="entry name" value="DUF211"/>
    <property type="match status" value="1"/>
</dbReference>
<evidence type="ECO:0008006" key="3">
    <source>
        <dbReference type="Google" id="ProtNLM"/>
    </source>
</evidence>
<dbReference type="RefSeq" id="WP_006056136.1">
    <property type="nucleotide sequence ID" value="NZ_RZHH01000003.1"/>
</dbReference>
<dbReference type="EMBL" id="RZHH01000003">
    <property type="protein sequence ID" value="RYJ08496.1"/>
    <property type="molecule type" value="Genomic_DNA"/>
</dbReference>
<evidence type="ECO:0000313" key="2">
    <source>
        <dbReference type="Proteomes" id="UP000294028"/>
    </source>
</evidence>